<reference evidence="2 3" key="1">
    <citation type="submission" date="2017-01" db="EMBL/GenBank/DDBJ databases">
        <authorList>
            <person name="Mah S.A."/>
            <person name="Swanson W.J."/>
            <person name="Moy G.W."/>
            <person name="Vacquier V.D."/>
        </authorList>
    </citation>
    <scope>NUCLEOTIDE SEQUENCE [LARGE SCALE GENOMIC DNA]</scope>
    <source>
        <strain evidence="2 3">GSMNP</strain>
    </source>
</reference>
<comment type="caution">
    <text evidence="2">The sequence shown here is derived from an EMBL/GenBank/DDBJ whole genome shotgun (WGS) entry which is preliminary data.</text>
</comment>
<proteinExistence type="predicted"/>
<sequence length="92" mass="10354">MPLKVRKIRITSSVSSPVAKPAEMVNLFYPDGVVDIEFDGEFKAMSKNYQNKNKSRTNEPSLKDPPAPSSSLEYNEAGFFDEQGEEILKIKQ</sequence>
<dbReference type="Proteomes" id="UP000187283">
    <property type="component" value="Unassembled WGS sequence"/>
</dbReference>
<protein>
    <submittedName>
        <fullName evidence="2">Uncharacterized protein</fullName>
    </submittedName>
</protein>
<accession>A0A1R1XRF9</accession>
<keyword evidence="3" id="KW-1185">Reference proteome</keyword>
<gene>
    <name evidence="2" type="ORF">AYI70_g6115</name>
</gene>
<evidence type="ECO:0000313" key="2">
    <source>
        <dbReference type="EMBL" id="OMJ17230.1"/>
    </source>
</evidence>
<dbReference type="EMBL" id="LSSN01002103">
    <property type="protein sequence ID" value="OMJ17230.1"/>
    <property type="molecule type" value="Genomic_DNA"/>
</dbReference>
<organism evidence="2 3">
    <name type="scientific">Smittium culicis</name>
    <dbReference type="NCBI Taxonomy" id="133412"/>
    <lineage>
        <taxon>Eukaryota</taxon>
        <taxon>Fungi</taxon>
        <taxon>Fungi incertae sedis</taxon>
        <taxon>Zoopagomycota</taxon>
        <taxon>Kickxellomycotina</taxon>
        <taxon>Harpellomycetes</taxon>
        <taxon>Harpellales</taxon>
        <taxon>Legeriomycetaceae</taxon>
        <taxon>Smittium</taxon>
    </lineage>
</organism>
<name>A0A1R1XRF9_9FUNG</name>
<evidence type="ECO:0000313" key="3">
    <source>
        <dbReference type="Proteomes" id="UP000187283"/>
    </source>
</evidence>
<evidence type="ECO:0000256" key="1">
    <source>
        <dbReference type="SAM" id="MobiDB-lite"/>
    </source>
</evidence>
<dbReference type="AlphaFoldDB" id="A0A1R1XRF9"/>
<feature type="region of interest" description="Disordered" evidence="1">
    <location>
        <begin position="49"/>
        <end position="73"/>
    </location>
</feature>